<proteinExistence type="predicted"/>
<evidence type="ECO:0000313" key="3">
    <source>
        <dbReference type="EMBL" id="EGF99330.1"/>
    </source>
</evidence>
<sequence length="294" mass="32274">MTEDDLLKLVDELPDPPPPAPSENRPVALACGTDDPIYVIPILEVLVTRLERTFSALFKQVFLEPSDLGPGDYFGRELAWDVAKNIDIITHPADFAIILASETIPSQFDYLFVAFCQWRNEVGLAAAIADAAARQEAVRRNQNLNKIPDSVEGAQLRKARSEVEKVVSKAAAQAARDTEKEGAARDKALATAEAEAVRKKAKDDADALKEAKKEALLAQRKHMYDTQQAHQGQRTTGKRGADDQPEASRSKNKGPKQPINPPLLPPHLPTSTTHPVPPIENAMIDPRLYHLDSS</sequence>
<dbReference type="KEGG" id="mlr:MELLADRAFT_112771"/>
<gene>
    <name evidence="3" type="ORF">MELLADRAFT_112771</name>
</gene>
<dbReference type="Proteomes" id="UP000001072">
    <property type="component" value="Unassembled WGS sequence"/>
</dbReference>
<accession>F4S7J3</accession>
<keyword evidence="1" id="KW-0175">Coiled coil</keyword>
<dbReference type="VEuPathDB" id="FungiDB:MELLADRAFT_112771"/>
<name>F4S7J3_MELLP</name>
<evidence type="ECO:0000313" key="4">
    <source>
        <dbReference type="Proteomes" id="UP000001072"/>
    </source>
</evidence>
<dbReference type="InParanoid" id="F4S7J3"/>
<feature type="compositionally biased region" description="Polar residues" evidence="2">
    <location>
        <begin position="225"/>
        <end position="235"/>
    </location>
</feature>
<dbReference type="GeneID" id="18924784"/>
<dbReference type="HOGENOM" id="CLU_063271_0_0_1"/>
<feature type="compositionally biased region" description="Pro residues" evidence="2">
    <location>
        <begin position="258"/>
        <end position="268"/>
    </location>
</feature>
<protein>
    <submittedName>
        <fullName evidence="3">Uncharacterized protein</fullName>
    </submittedName>
</protein>
<keyword evidence="4" id="KW-1185">Reference proteome</keyword>
<feature type="region of interest" description="Disordered" evidence="2">
    <location>
        <begin position="223"/>
        <end position="294"/>
    </location>
</feature>
<dbReference type="AlphaFoldDB" id="F4S7J3"/>
<organism evidence="4">
    <name type="scientific">Melampsora larici-populina (strain 98AG31 / pathotype 3-4-7)</name>
    <name type="common">Poplar leaf rust fungus</name>
    <dbReference type="NCBI Taxonomy" id="747676"/>
    <lineage>
        <taxon>Eukaryota</taxon>
        <taxon>Fungi</taxon>
        <taxon>Dikarya</taxon>
        <taxon>Basidiomycota</taxon>
        <taxon>Pucciniomycotina</taxon>
        <taxon>Pucciniomycetes</taxon>
        <taxon>Pucciniales</taxon>
        <taxon>Melampsoraceae</taxon>
        <taxon>Melampsora</taxon>
    </lineage>
</organism>
<dbReference type="RefSeq" id="XP_007417378.1">
    <property type="nucleotide sequence ID" value="XM_007417316.1"/>
</dbReference>
<evidence type="ECO:0000256" key="1">
    <source>
        <dbReference type="SAM" id="Coils"/>
    </source>
</evidence>
<feature type="compositionally biased region" description="Basic and acidic residues" evidence="2">
    <location>
        <begin position="239"/>
        <end position="249"/>
    </location>
</feature>
<reference evidence="4" key="1">
    <citation type="journal article" date="2011" name="Proc. Natl. Acad. Sci. U.S.A.">
        <title>Obligate biotrophy features unraveled by the genomic analysis of rust fungi.</title>
        <authorList>
            <person name="Duplessis S."/>
            <person name="Cuomo C.A."/>
            <person name="Lin Y.-C."/>
            <person name="Aerts A."/>
            <person name="Tisserant E."/>
            <person name="Veneault-Fourrey C."/>
            <person name="Joly D.L."/>
            <person name="Hacquard S."/>
            <person name="Amselem J."/>
            <person name="Cantarel B.L."/>
            <person name="Chiu R."/>
            <person name="Coutinho P.M."/>
            <person name="Feau N."/>
            <person name="Field M."/>
            <person name="Frey P."/>
            <person name="Gelhaye E."/>
            <person name="Goldberg J."/>
            <person name="Grabherr M.G."/>
            <person name="Kodira C.D."/>
            <person name="Kohler A."/>
            <person name="Kuees U."/>
            <person name="Lindquist E.A."/>
            <person name="Lucas S.M."/>
            <person name="Mago R."/>
            <person name="Mauceli E."/>
            <person name="Morin E."/>
            <person name="Murat C."/>
            <person name="Pangilinan J.L."/>
            <person name="Park R."/>
            <person name="Pearson M."/>
            <person name="Quesneville H."/>
            <person name="Rouhier N."/>
            <person name="Sakthikumar S."/>
            <person name="Salamov A.A."/>
            <person name="Schmutz J."/>
            <person name="Selles B."/>
            <person name="Shapiro H."/>
            <person name="Tanguay P."/>
            <person name="Tuskan G.A."/>
            <person name="Henrissat B."/>
            <person name="Van de Peer Y."/>
            <person name="Rouze P."/>
            <person name="Ellis J.G."/>
            <person name="Dodds P.N."/>
            <person name="Schein J.E."/>
            <person name="Zhong S."/>
            <person name="Hamelin R.C."/>
            <person name="Grigoriev I.V."/>
            <person name="Szabo L.J."/>
            <person name="Martin F."/>
        </authorList>
    </citation>
    <scope>NUCLEOTIDE SEQUENCE [LARGE SCALE GENOMIC DNA]</scope>
    <source>
        <strain evidence="4">98AG31 / pathotype 3-4-7</strain>
    </source>
</reference>
<evidence type="ECO:0000256" key="2">
    <source>
        <dbReference type="SAM" id="MobiDB-lite"/>
    </source>
</evidence>
<dbReference type="EMBL" id="GL883160">
    <property type="protein sequence ID" value="EGF99330.1"/>
    <property type="molecule type" value="Genomic_DNA"/>
</dbReference>
<feature type="coiled-coil region" evidence="1">
    <location>
        <begin position="191"/>
        <end position="218"/>
    </location>
</feature>